<feature type="compositionally biased region" description="Basic and acidic residues" evidence="6">
    <location>
        <begin position="79"/>
        <end position="105"/>
    </location>
</feature>
<dbReference type="KEGG" id="bta:784844"/>
<keyword evidence="2" id="KW-0805">Transcription regulation</keyword>
<evidence type="ECO:0000313" key="7">
    <source>
        <dbReference type="EMBL" id="AAI49491.1"/>
    </source>
</evidence>
<dbReference type="InterPro" id="IPR051870">
    <property type="entry name" value="Elongin-A_domain"/>
</dbReference>
<sequence>MAAESALQVVEKLQARLATNADPKKLLKYLKKLSALPITVDILAETGVGKTVNSLRKHEHVGNFARDLVAQWKKLVPVERTTEPEEQNFEKSSSRKRPRDALREEAEIEGDYPESWKASSSQSCSPDNRQKKHRKLPELERPHKVSHSHGRRDERKRYHRASPVYSSDHESSDYGHVQSPPPSTSPHHMSWTITDPWRRTMSPLFPTRSLAKAIVTPFRTDWGSVKSDTWGKPRGEKARVRARSTDLPIKKNVRQMPEETRSLL</sequence>
<organism evidence="7">
    <name type="scientific">Bos taurus</name>
    <name type="common">Bovine</name>
    <dbReference type="NCBI Taxonomy" id="9913"/>
    <lineage>
        <taxon>Eukaryota</taxon>
        <taxon>Metazoa</taxon>
        <taxon>Chordata</taxon>
        <taxon>Craniata</taxon>
        <taxon>Vertebrata</taxon>
        <taxon>Euteleostomi</taxon>
        <taxon>Mammalia</taxon>
        <taxon>Eutheria</taxon>
        <taxon>Laurasiatheria</taxon>
        <taxon>Artiodactyla</taxon>
        <taxon>Ruminantia</taxon>
        <taxon>Pecora</taxon>
        <taxon>Bovidae</taxon>
        <taxon>Bovinae</taxon>
        <taxon>Bos</taxon>
    </lineage>
</organism>
<dbReference type="GO" id="GO:0005654">
    <property type="term" value="C:nucleoplasm"/>
    <property type="evidence" value="ECO:0007669"/>
    <property type="project" value="UniProtKB-ARBA"/>
</dbReference>
<dbReference type="InterPro" id="IPR035441">
    <property type="entry name" value="TFIIS/LEDGF_dom_sf"/>
</dbReference>
<proteinExistence type="evidence at transcript level"/>
<feature type="compositionally biased region" description="Polar residues" evidence="6">
    <location>
        <begin position="117"/>
        <end position="127"/>
    </location>
</feature>
<dbReference type="STRING" id="9913.ENSBTAP00000037669"/>
<dbReference type="FunFam" id="1.20.930.10:FF:000010">
    <property type="entry name" value="elongin-A isoform X1"/>
    <property type="match status" value="1"/>
</dbReference>
<dbReference type="AlphaFoldDB" id="A6QPU3"/>
<dbReference type="HOGENOM" id="CLU_1053587_0_0_1"/>
<dbReference type="VGNC" id="VGNC:56105">
    <property type="gene designation" value="ELOA"/>
</dbReference>
<dbReference type="OrthoDB" id="21513at2759"/>
<keyword evidence="4 5" id="KW-0539">Nucleus</keyword>
<evidence type="ECO:0000313" key="8">
    <source>
        <dbReference type="VGNC" id="VGNC:56105"/>
    </source>
</evidence>
<dbReference type="VEuPathDB" id="HostDB:ENSBTAG00000026585"/>
<dbReference type="EMBL" id="BC149490">
    <property type="protein sequence ID" value="AAI49491.1"/>
    <property type="molecule type" value="mRNA"/>
</dbReference>
<dbReference type="SMART" id="SM00509">
    <property type="entry name" value="TFS2N"/>
    <property type="match status" value="1"/>
</dbReference>
<dbReference type="Gene3D" id="1.20.930.10">
    <property type="entry name" value="Conserved domain common to transcription factors TFIIS, elongin A, CRSP70"/>
    <property type="match status" value="1"/>
</dbReference>
<dbReference type="Pfam" id="PF08711">
    <property type="entry name" value="Med26"/>
    <property type="match status" value="1"/>
</dbReference>
<dbReference type="SMR" id="A6QPU3"/>
<dbReference type="GO" id="GO:0006355">
    <property type="term" value="P:regulation of DNA-templated transcription"/>
    <property type="evidence" value="ECO:0007669"/>
    <property type="project" value="UniProtKB-ARBA"/>
</dbReference>
<gene>
    <name evidence="8" type="primary">ELOA</name>
    <name evidence="7" type="synonym">TCEB3</name>
</gene>
<evidence type="ECO:0000256" key="1">
    <source>
        <dbReference type="ARBA" id="ARBA00004123"/>
    </source>
</evidence>
<dbReference type="SUPFAM" id="SSF47676">
    <property type="entry name" value="Conserved domain common to transcription factors TFIIS, elongin A, CRSP70"/>
    <property type="match status" value="1"/>
</dbReference>
<protein>
    <submittedName>
        <fullName evidence="7">TCEB3 protein</fullName>
    </submittedName>
</protein>
<dbReference type="PROSITE" id="PS51319">
    <property type="entry name" value="TFIIS_N"/>
    <property type="match status" value="1"/>
</dbReference>
<dbReference type="CDD" id="cd00183">
    <property type="entry name" value="TFIIS_I"/>
    <property type="match status" value="1"/>
</dbReference>
<comment type="subcellular location">
    <subcellularLocation>
        <location evidence="1 5">Nucleus</location>
    </subcellularLocation>
</comment>
<dbReference type="CTD" id="6924"/>
<dbReference type="FunCoup" id="A6QPU3">
    <property type="interactions" value="1"/>
</dbReference>
<dbReference type="InterPro" id="IPR003617">
    <property type="entry name" value="TFIIS/CRSP70_N_sub"/>
</dbReference>
<dbReference type="PANTHER" id="PTHR15141:SF75">
    <property type="entry name" value="ELONGIN-A"/>
    <property type="match status" value="1"/>
</dbReference>
<dbReference type="GO" id="GO:0006366">
    <property type="term" value="P:transcription by RNA polymerase II"/>
    <property type="evidence" value="ECO:0007669"/>
    <property type="project" value="UniProtKB-ARBA"/>
</dbReference>
<evidence type="ECO:0000256" key="3">
    <source>
        <dbReference type="ARBA" id="ARBA00023163"/>
    </source>
</evidence>
<dbReference type="RefSeq" id="NP_001095803.2">
    <property type="nucleotide sequence ID" value="NM_001102333.2"/>
</dbReference>
<feature type="region of interest" description="Disordered" evidence="6">
    <location>
        <begin position="79"/>
        <end position="189"/>
    </location>
</feature>
<reference evidence="7" key="1">
    <citation type="submission" date="2007-07" db="EMBL/GenBank/DDBJ databases">
        <authorList>
            <person name="Moore S."/>
            <person name="Alexander L."/>
            <person name="Brownstein M."/>
            <person name="Guan L."/>
            <person name="Lobo S."/>
            <person name="Meng Y."/>
            <person name="Tanaguchi M."/>
            <person name="Wang Z."/>
            <person name="Yu J."/>
            <person name="Prange C."/>
            <person name="Schreiber K."/>
            <person name="Shenmen C."/>
            <person name="Wagner L."/>
            <person name="Bala M."/>
            <person name="Barbazuk S."/>
            <person name="Barber S."/>
            <person name="Babakaiff R."/>
            <person name="Beland J."/>
            <person name="Chun E."/>
            <person name="Del Rio L."/>
            <person name="Gibson S."/>
            <person name="Hanson R."/>
            <person name="Kirkpatrick R."/>
            <person name="Liu J."/>
            <person name="Matsuo C."/>
            <person name="Mayo M."/>
            <person name="Santos R.R."/>
            <person name="Stott J."/>
            <person name="Tsai M."/>
            <person name="Wong D."/>
            <person name="Siddiqui A."/>
            <person name="Holt R."/>
            <person name="Jones S.J."/>
            <person name="Marra M.A."/>
        </authorList>
    </citation>
    <scope>NUCLEOTIDE SEQUENCE</scope>
    <source>
        <strain evidence="7">Hereford</strain>
        <tissue evidence="7">Thymus</tissue>
    </source>
</reference>
<dbReference type="Bgee" id="ENSBTAG00000026585">
    <property type="expression patterns" value="Expressed in choroid plexus and 108 other cell types or tissues"/>
</dbReference>
<evidence type="ECO:0000256" key="6">
    <source>
        <dbReference type="SAM" id="MobiDB-lite"/>
    </source>
</evidence>
<evidence type="ECO:0000256" key="5">
    <source>
        <dbReference type="PROSITE-ProRule" id="PRU00649"/>
    </source>
</evidence>
<dbReference type="PANTHER" id="PTHR15141">
    <property type="entry name" value="TRANSCRIPTION ELONGATION FACTOR B POLYPEPTIDE 3"/>
    <property type="match status" value="1"/>
</dbReference>
<dbReference type="InterPro" id="IPR017923">
    <property type="entry name" value="TFIIS_N"/>
</dbReference>
<name>A6QPU3_BOVIN</name>
<keyword evidence="3" id="KW-0804">Transcription</keyword>
<dbReference type="GeneID" id="784844"/>
<accession>A6QPU3</accession>
<evidence type="ECO:0000256" key="2">
    <source>
        <dbReference type="ARBA" id="ARBA00023015"/>
    </source>
</evidence>
<evidence type="ECO:0000256" key="4">
    <source>
        <dbReference type="ARBA" id="ARBA00023242"/>
    </source>
</evidence>